<comment type="caution">
    <text evidence="9">The sequence shown here is derived from an EMBL/GenBank/DDBJ whole genome shotgun (WGS) entry which is preliminary data.</text>
</comment>
<comment type="similarity">
    <text evidence="2">Belongs to the CorA metal ion transporter (MIT) (TC 1.A.35) family.</text>
</comment>
<evidence type="ECO:0000256" key="7">
    <source>
        <dbReference type="SAM" id="MobiDB-lite"/>
    </source>
</evidence>
<protein>
    <submittedName>
        <fullName evidence="9">CorA metal ion transporter</fullName>
    </submittedName>
</protein>
<feature type="region of interest" description="Disordered" evidence="7">
    <location>
        <begin position="318"/>
        <end position="339"/>
    </location>
</feature>
<dbReference type="PANTHER" id="PTHR21535:SF51">
    <property type="entry name" value="MANGANESE RESISTANCE PROTEIN MNR2"/>
    <property type="match status" value="1"/>
</dbReference>
<keyword evidence="4 8" id="KW-1133">Transmembrane helix</keyword>
<keyword evidence="5 8" id="KW-0472">Membrane</keyword>
<feature type="compositionally biased region" description="Acidic residues" evidence="7">
    <location>
        <begin position="318"/>
        <end position="336"/>
    </location>
</feature>
<dbReference type="Proteomes" id="UP000790833">
    <property type="component" value="Unassembled WGS sequence"/>
</dbReference>
<feature type="transmembrane region" description="Helical" evidence="8">
    <location>
        <begin position="992"/>
        <end position="1015"/>
    </location>
</feature>
<dbReference type="GO" id="GO:0010961">
    <property type="term" value="P:intracellular magnesium ion homeostasis"/>
    <property type="evidence" value="ECO:0007669"/>
    <property type="project" value="TreeGrafter"/>
</dbReference>
<dbReference type="InterPro" id="IPR002523">
    <property type="entry name" value="MgTranspt_CorA/ZnTranspt_ZntB"/>
</dbReference>
<feature type="region of interest" description="Disordered" evidence="7">
    <location>
        <begin position="790"/>
        <end position="843"/>
    </location>
</feature>
<dbReference type="OrthoDB" id="29879at2759"/>
<dbReference type="RefSeq" id="XP_043049061.1">
    <property type="nucleotide sequence ID" value="XM_043191418.1"/>
</dbReference>
<dbReference type="PANTHER" id="PTHR21535">
    <property type="entry name" value="MAGNESIUM AND COBALT TRANSPORT PROTEIN/MITOCHONDRIAL IMPORT INNER MEMBRANE TRANSLOCASE SUBUNIT TIM8"/>
    <property type="match status" value="1"/>
</dbReference>
<dbReference type="GO" id="GO:0000329">
    <property type="term" value="C:fungal-type vacuole membrane"/>
    <property type="evidence" value="ECO:0007669"/>
    <property type="project" value="TreeGrafter"/>
</dbReference>
<dbReference type="Gene3D" id="3.30.460.20">
    <property type="entry name" value="CorA soluble domain-like"/>
    <property type="match status" value="1"/>
</dbReference>
<organism evidence="9 10">
    <name type="scientific">Scheffersomyces spartinae</name>
    <dbReference type="NCBI Taxonomy" id="45513"/>
    <lineage>
        <taxon>Eukaryota</taxon>
        <taxon>Fungi</taxon>
        <taxon>Dikarya</taxon>
        <taxon>Ascomycota</taxon>
        <taxon>Saccharomycotina</taxon>
        <taxon>Pichiomycetes</taxon>
        <taxon>Debaryomycetaceae</taxon>
        <taxon>Scheffersomyces</taxon>
    </lineage>
</organism>
<feature type="region of interest" description="Disordered" evidence="7">
    <location>
        <begin position="479"/>
        <end position="513"/>
    </location>
</feature>
<dbReference type="FunFam" id="1.20.58.340:FF:000008">
    <property type="entry name" value="CorA family metal ion transporter"/>
    <property type="match status" value="1"/>
</dbReference>
<feature type="transmembrane region" description="Helical" evidence="8">
    <location>
        <begin position="1027"/>
        <end position="1048"/>
    </location>
</feature>
<feature type="region of interest" description="Disordered" evidence="7">
    <location>
        <begin position="678"/>
        <end position="697"/>
    </location>
</feature>
<feature type="compositionally biased region" description="Acidic residues" evidence="7">
    <location>
        <begin position="790"/>
        <end position="804"/>
    </location>
</feature>
<feature type="region of interest" description="Disordered" evidence="7">
    <location>
        <begin position="866"/>
        <end position="885"/>
    </location>
</feature>
<feature type="compositionally biased region" description="Low complexity" evidence="7">
    <location>
        <begin position="499"/>
        <end position="512"/>
    </location>
</feature>
<feature type="coiled-coil region" evidence="6">
    <location>
        <begin position="633"/>
        <end position="660"/>
    </location>
</feature>
<feature type="region of interest" description="Disordered" evidence="7">
    <location>
        <begin position="239"/>
        <end position="271"/>
    </location>
</feature>
<evidence type="ECO:0000256" key="3">
    <source>
        <dbReference type="ARBA" id="ARBA00022692"/>
    </source>
</evidence>
<keyword evidence="3 8" id="KW-0812">Transmembrane</keyword>
<evidence type="ECO:0000256" key="8">
    <source>
        <dbReference type="SAM" id="Phobius"/>
    </source>
</evidence>
<keyword evidence="6" id="KW-0175">Coiled coil</keyword>
<evidence type="ECO:0000256" key="2">
    <source>
        <dbReference type="ARBA" id="ARBA00009765"/>
    </source>
</evidence>
<dbReference type="AlphaFoldDB" id="A0A9P8AI60"/>
<dbReference type="SUPFAM" id="SSF143865">
    <property type="entry name" value="CorA soluble domain-like"/>
    <property type="match status" value="1"/>
</dbReference>
<dbReference type="InterPro" id="IPR045861">
    <property type="entry name" value="CorA_cytoplasmic_dom"/>
</dbReference>
<evidence type="ECO:0000256" key="5">
    <source>
        <dbReference type="ARBA" id="ARBA00023136"/>
    </source>
</evidence>
<dbReference type="SUPFAM" id="SSF144083">
    <property type="entry name" value="Magnesium transport protein CorA, transmembrane region"/>
    <property type="match status" value="1"/>
</dbReference>
<feature type="compositionally biased region" description="Polar residues" evidence="7">
    <location>
        <begin position="246"/>
        <end position="256"/>
    </location>
</feature>
<feature type="region of interest" description="Disordered" evidence="7">
    <location>
        <begin position="80"/>
        <end position="126"/>
    </location>
</feature>
<evidence type="ECO:0000256" key="1">
    <source>
        <dbReference type="ARBA" id="ARBA00004141"/>
    </source>
</evidence>
<dbReference type="GO" id="GO:0015095">
    <property type="term" value="F:magnesium ion transmembrane transporter activity"/>
    <property type="evidence" value="ECO:0007669"/>
    <property type="project" value="InterPro"/>
</dbReference>
<proteinExistence type="inferred from homology"/>
<dbReference type="EMBL" id="JAHMUF010000011">
    <property type="protein sequence ID" value="KAG7193513.1"/>
    <property type="molecule type" value="Genomic_DNA"/>
</dbReference>
<dbReference type="GeneID" id="66113954"/>
<evidence type="ECO:0000256" key="6">
    <source>
        <dbReference type="SAM" id="Coils"/>
    </source>
</evidence>
<gene>
    <name evidence="9" type="primary">MNR2</name>
    <name evidence="9" type="ORF">KQ657_000580</name>
</gene>
<dbReference type="InterPro" id="IPR044089">
    <property type="entry name" value="Alr1-like"/>
</dbReference>
<feature type="compositionally biased region" description="Polar residues" evidence="7">
    <location>
        <begin position="87"/>
        <end position="125"/>
    </location>
</feature>
<dbReference type="InterPro" id="IPR045863">
    <property type="entry name" value="CorA_TM1_TM2"/>
</dbReference>
<reference evidence="9" key="1">
    <citation type="submission" date="2021-03" db="EMBL/GenBank/DDBJ databases">
        <authorList>
            <person name="Palmer J.M."/>
        </authorList>
    </citation>
    <scope>NUCLEOTIDE SEQUENCE</scope>
    <source>
        <strain evidence="9">ARV_011</strain>
    </source>
</reference>
<evidence type="ECO:0000313" key="9">
    <source>
        <dbReference type="EMBL" id="KAG7193513.1"/>
    </source>
</evidence>
<dbReference type="CDD" id="cd12829">
    <property type="entry name" value="Alr1p-like"/>
    <property type="match status" value="1"/>
</dbReference>
<dbReference type="Pfam" id="PF01544">
    <property type="entry name" value="CorA"/>
    <property type="match status" value="1"/>
</dbReference>
<comment type="subcellular location">
    <subcellularLocation>
        <location evidence="1">Membrane</location>
        <topology evidence="1">Multi-pass membrane protein</topology>
    </subcellularLocation>
</comment>
<name>A0A9P8AI60_9ASCO</name>
<evidence type="ECO:0000313" key="10">
    <source>
        <dbReference type="Proteomes" id="UP000790833"/>
    </source>
</evidence>
<dbReference type="Gene3D" id="1.20.58.340">
    <property type="entry name" value="Magnesium transport protein CorA, transmembrane region"/>
    <property type="match status" value="3"/>
</dbReference>
<sequence length="1054" mass="117878">MSKRYLASIDNESNNSWKGTSYIPEDTSLIDHRMYEGAGGQSPLTKGPPLSTSAEGVRIGLPRLNSRRLLLSSGRQLFQGRRPSVAADQNTPLLSRAQEGNSYFATPGSDSTNTPGRGRRSSQLPLTDKNLQLLLKENKDEAPLIANVPTRKALNGGGGVSGDRKKISRRSTIAGESLGGRGDVILDMDGFERSRRHSRTNRWHDPFHPDVDLENNIGPFDDEMIGFDNGANDNYMYDFGERFGSDSENVGDQNSLEFGESNPSSDHSLDSTSLDDVFIDDYYHPKPGTDAAARLYNEWPDLTVLTEFIKEEFDEYAQELEDEEGLEGNEDNDIDSDPNRQVNFNDETVIHPKTPHEVEAFPSLIKRKDLLDRVKSPSPTTTPPPPLLQSKQVNEIEHYPTSRIRPTPIQPWQKSKTNLIFNNKKSGRFTYFREDLENTIHLTCMSGLIYADDTRLRDYTSEVIESKLKDLFVVSHYSGGAQDEDSKTSPPEVEALQTAVPPSTTSSSASVVAGGGGGLSVASPLPGGFANASMIGSMAPTTVASSINNEKDEKLFDHTAVSLPISTEELKECETPFWLDVLDPTEEEIKVLSKTFGIHPLTTEDIFLGEAREKVELFKSYYFVCFTSFDVVYERRKQRAKEHERKMQKLQDMMDEQNKGILTKVYNWFARKGSNGPYNTNLEDHNNNDQSSLKSKAAKRVRDGELQPLNMYMIVFKNAVITFHFGQTPHPINVRRRARLLKEYLNVSADWLCYALVDDITDSFAPLIESIEEEVNSIEDSILKMHSGEIDLDDDSDESEDSDCEPISPGGRKPTKRSSQVMAGAGSGALRRRRGSHTGGGPTGLGRDFGVFYRMKRSKSTIEYGSVKSWSTKKSRSTNTSSTTSSKILGWRRKGDMLRRIGECRKRVMSVLRLLTSKADVIRGYSKRFSETKNGSRSGNEIGMYLSDIQDHIVTMLQSLLHYEKLLARFHLNYLAQINIDMTKVNNDTNDVLGKITVLGTIVLPINVVTGLWGMNCIVPGQDVDSLAWFWGIITGMILFSILAYHYAMRVYGF</sequence>
<evidence type="ECO:0000256" key="4">
    <source>
        <dbReference type="ARBA" id="ARBA00022989"/>
    </source>
</evidence>
<keyword evidence="10" id="KW-1185">Reference proteome</keyword>
<accession>A0A9P8AI60</accession>